<name>A0A239MD18_EKHLU</name>
<keyword evidence="3" id="KW-1185">Reference proteome</keyword>
<dbReference type="AlphaFoldDB" id="A0A239MD18"/>
<dbReference type="OrthoDB" id="982587at2"/>
<evidence type="ECO:0000313" key="3">
    <source>
        <dbReference type="Proteomes" id="UP000198393"/>
    </source>
</evidence>
<reference evidence="2 3" key="1">
    <citation type="submission" date="2017-06" db="EMBL/GenBank/DDBJ databases">
        <authorList>
            <person name="Kim H.J."/>
            <person name="Triplett B.A."/>
        </authorList>
    </citation>
    <scope>NUCLEOTIDE SEQUENCE [LARGE SCALE GENOMIC DNA]</scope>
    <source>
        <strain evidence="2 3">DSM 19307</strain>
    </source>
</reference>
<dbReference type="Gene3D" id="1.10.10.10">
    <property type="entry name" value="Winged helix-like DNA-binding domain superfamily/Winged helix DNA-binding domain"/>
    <property type="match status" value="1"/>
</dbReference>
<evidence type="ECO:0000313" key="2">
    <source>
        <dbReference type="EMBL" id="SNT39719.1"/>
    </source>
</evidence>
<proteinExistence type="predicted"/>
<dbReference type="SUPFAM" id="SSF46785">
    <property type="entry name" value="Winged helix' DNA-binding domain"/>
    <property type="match status" value="1"/>
</dbReference>
<evidence type="ECO:0000259" key="1">
    <source>
        <dbReference type="Pfam" id="PF03551"/>
    </source>
</evidence>
<dbReference type="Proteomes" id="UP000198393">
    <property type="component" value="Unassembled WGS sequence"/>
</dbReference>
<dbReference type="InterPro" id="IPR005149">
    <property type="entry name" value="Tscrpt_reg_PadR_N"/>
</dbReference>
<dbReference type="InterPro" id="IPR036388">
    <property type="entry name" value="WH-like_DNA-bd_sf"/>
</dbReference>
<gene>
    <name evidence="2" type="ORF">SAMN05421640_3763</name>
</gene>
<dbReference type="RefSeq" id="WP_089358425.1">
    <property type="nucleotide sequence ID" value="NZ_FZPD01000008.1"/>
</dbReference>
<dbReference type="EMBL" id="FZPD01000008">
    <property type="protein sequence ID" value="SNT39719.1"/>
    <property type="molecule type" value="Genomic_DNA"/>
</dbReference>
<accession>A0A239MD18</accession>
<sequence>MRGEHLGELEELVLLTVGSLYPEAYAPAIKKELAEKMDRKVVLSSIHTVLTRLENKQFVKSAFGESTPERGGKRKRFFEITPQGFQALEALKSKRDALWGNMLQLMPNLS</sequence>
<dbReference type="Pfam" id="PF03551">
    <property type="entry name" value="PadR"/>
    <property type="match status" value="1"/>
</dbReference>
<feature type="domain" description="Transcription regulator PadR N-terminal" evidence="1">
    <location>
        <begin position="24"/>
        <end position="89"/>
    </location>
</feature>
<dbReference type="InterPro" id="IPR036390">
    <property type="entry name" value="WH_DNA-bd_sf"/>
</dbReference>
<organism evidence="2 3">
    <name type="scientific">Ekhidna lutea</name>
    <dbReference type="NCBI Taxonomy" id="447679"/>
    <lineage>
        <taxon>Bacteria</taxon>
        <taxon>Pseudomonadati</taxon>
        <taxon>Bacteroidota</taxon>
        <taxon>Cytophagia</taxon>
        <taxon>Cytophagales</taxon>
        <taxon>Reichenbachiellaceae</taxon>
        <taxon>Ekhidna</taxon>
    </lineage>
</organism>
<protein>
    <submittedName>
        <fullName evidence="2">Transcriptional regulator PadR-like family protein</fullName>
    </submittedName>
</protein>